<evidence type="ECO:0000256" key="14">
    <source>
        <dbReference type="ARBA" id="ARBA00048372"/>
    </source>
</evidence>
<evidence type="ECO:0000259" key="17">
    <source>
        <dbReference type="PROSITE" id="PS51731"/>
    </source>
</evidence>
<evidence type="ECO:0000256" key="8">
    <source>
        <dbReference type="ARBA" id="ARBA00022679"/>
    </source>
</evidence>
<gene>
    <name evidence="18" type="primary">ARG2</name>
    <name evidence="18" type="ORF">DL546_008001</name>
</gene>
<evidence type="ECO:0000313" key="19">
    <source>
        <dbReference type="Proteomes" id="UP000275385"/>
    </source>
</evidence>
<dbReference type="GO" id="GO:0006592">
    <property type="term" value="P:ornithine biosynthetic process"/>
    <property type="evidence" value="ECO:0007669"/>
    <property type="project" value="TreeGrafter"/>
</dbReference>
<keyword evidence="8 15" id="KW-0808">Transferase</keyword>
<evidence type="ECO:0000256" key="1">
    <source>
        <dbReference type="ARBA" id="ARBA00002294"/>
    </source>
</evidence>
<keyword evidence="7 15" id="KW-0028">Amino-acid biosynthesis</keyword>
<reference evidence="18 19" key="1">
    <citation type="submission" date="2018-08" db="EMBL/GenBank/DDBJ databases">
        <title>Draft genome of the lignicolous fungus Coniochaeta pulveracea.</title>
        <authorList>
            <person name="Borstlap C.J."/>
            <person name="De Witt R.N."/>
            <person name="Botha A."/>
            <person name="Volschenk H."/>
        </authorList>
    </citation>
    <scope>NUCLEOTIDE SEQUENCE [LARGE SCALE GENOMIC DNA]</scope>
    <source>
        <strain evidence="18 19">CAB683</strain>
    </source>
</reference>
<dbReference type="InterPro" id="IPR036393">
    <property type="entry name" value="AceGlu_kinase-like_sf"/>
</dbReference>
<keyword evidence="10 15" id="KW-0496">Mitochondrion</keyword>
<comment type="catalytic activity">
    <reaction evidence="14 15">
        <text>L-glutamate + acetyl-CoA = N-acetyl-L-glutamate + CoA + H(+)</text>
        <dbReference type="Rhea" id="RHEA:24292"/>
        <dbReference type="ChEBI" id="CHEBI:15378"/>
        <dbReference type="ChEBI" id="CHEBI:29985"/>
        <dbReference type="ChEBI" id="CHEBI:44337"/>
        <dbReference type="ChEBI" id="CHEBI:57287"/>
        <dbReference type="ChEBI" id="CHEBI:57288"/>
        <dbReference type="EC" id="2.3.1.1"/>
    </reaction>
</comment>
<dbReference type="FunFam" id="3.40.630.30:FF:000049">
    <property type="entry name" value="Amino-acid acetyltransferase, mitochondrial"/>
    <property type="match status" value="1"/>
</dbReference>
<organism evidence="18 19">
    <name type="scientific">Coniochaeta pulveracea</name>
    <dbReference type="NCBI Taxonomy" id="177199"/>
    <lineage>
        <taxon>Eukaryota</taxon>
        <taxon>Fungi</taxon>
        <taxon>Dikarya</taxon>
        <taxon>Ascomycota</taxon>
        <taxon>Pezizomycotina</taxon>
        <taxon>Sordariomycetes</taxon>
        <taxon>Sordariomycetidae</taxon>
        <taxon>Coniochaetales</taxon>
        <taxon>Coniochaetaceae</taxon>
        <taxon>Coniochaeta</taxon>
    </lineage>
</organism>
<keyword evidence="11 15" id="KW-0012">Acyltransferase</keyword>
<dbReference type="OrthoDB" id="5585968at2759"/>
<dbReference type="InterPro" id="IPR006855">
    <property type="entry name" value="Vertebrate-like_GNAT_dom"/>
</dbReference>
<evidence type="ECO:0000256" key="7">
    <source>
        <dbReference type="ARBA" id="ARBA00022605"/>
    </source>
</evidence>
<evidence type="ECO:0000256" key="9">
    <source>
        <dbReference type="ARBA" id="ARBA00022946"/>
    </source>
</evidence>
<evidence type="ECO:0000256" key="3">
    <source>
        <dbReference type="ARBA" id="ARBA00004925"/>
    </source>
</evidence>
<dbReference type="PROSITE" id="PS51731">
    <property type="entry name" value="GNAT_NAGS"/>
    <property type="match status" value="1"/>
</dbReference>
<dbReference type="PANTHER" id="PTHR23342:SF4">
    <property type="entry name" value="AMINO-ACID ACETYLTRANSFERASE, MITOCHONDRIAL"/>
    <property type="match status" value="1"/>
</dbReference>
<evidence type="ECO:0000256" key="15">
    <source>
        <dbReference type="PIRNR" id="PIRNR007892"/>
    </source>
</evidence>
<evidence type="ECO:0000256" key="11">
    <source>
        <dbReference type="ARBA" id="ARBA00023315"/>
    </source>
</evidence>
<feature type="compositionally biased region" description="Basic and acidic residues" evidence="16">
    <location>
        <begin position="36"/>
        <end position="49"/>
    </location>
</feature>
<evidence type="ECO:0000313" key="18">
    <source>
        <dbReference type="EMBL" id="RKU46836.1"/>
    </source>
</evidence>
<dbReference type="PIRSF" id="PIRSF007892">
    <property type="entry name" value="NAGS_fungal"/>
    <property type="match status" value="1"/>
</dbReference>
<dbReference type="EMBL" id="QVQW01000012">
    <property type="protein sequence ID" value="RKU46836.1"/>
    <property type="molecule type" value="Genomic_DNA"/>
</dbReference>
<evidence type="ECO:0000256" key="13">
    <source>
        <dbReference type="ARBA" id="ARBA00033251"/>
    </source>
</evidence>
<dbReference type="Pfam" id="PF04768">
    <property type="entry name" value="NAT"/>
    <property type="match status" value="1"/>
</dbReference>
<dbReference type="Gene3D" id="3.40.1160.10">
    <property type="entry name" value="Acetylglutamate kinase-like"/>
    <property type="match status" value="1"/>
</dbReference>
<evidence type="ECO:0000256" key="4">
    <source>
        <dbReference type="ARBA" id="ARBA00008694"/>
    </source>
</evidence>
<dbReference type="Gene3D" id="3.40.630.30">
    <property type="match status" value="1"/>
</dbReference>
<dbReference type="PANTHER" id="PTHR23342">
    <property type="entry name" value="N-ACETYLGLUTAMATE SYNTHASE"/>
    <property type="match status" value="1"/>
</dbReference>
<dbReference type="EC" id="2.3.1.1" evidence="5 15"/>
<comment type="caution">
    <text evidence="18">The sequence shown here is derived from an EMBL/GenBank/DDBJ whole genome shotgun (WGS) entry which is preliminary data.</text>
</comment>
<dbReference type="CDD" id="cd04266">
    <property type="entry name" value="DUF619-NAGS-FABP"/>
    <property type="match status" value="1"/>
</dbReference>
<dbReference type="GO" id="GO:0004042">
    <property type="term" value="F:L-glutamate N-acetyltransferase activity"/>
    <property type="evidence" value="ECO:0007669"/>
    <property type="project" value="InterPro"/>
</dbReference>
<accession>A0A420YG45</accession>
<dbReference type="GO" id="GO:0006526">
    <property type="term" value="P:L-arginine biosynthetic process"/>
    <property type="evidence" value="ECO:0007669"/>
    <property type="project" value="UniProtKB-UniPathway"/>
</dbReference>
<evidence type="ECO:0000256" key="16">
    <source>
        <dbReference type="SAM" id="MobiDB-lite"/>
    </source>
</evidence>
<name>A0A420YG45_9PEZI</name>
<feature type="domain" description="N-acetyltransferase" evidence="17">
    <location>
        <begin position="496"/>
        <end position="664"/>
    </location>
</feature>
<feature type="region of interest" description="Disordered" evidence="16">
    <location>
        <begin position="1"/>
        <end position="50"/>
    </location>
</feature>
<comment type="function">
    <text evidence="1 15">N-acetylglutamate synthase involved in arginine biosynthesis.</text>
</comment>
<sequence>MIPRSSNALKRAGSAAQPSPVTISLRTKSTSAASSSERRPPTALRKSDRGILSSSVASKCTYTSIAAAEKKKRDQDREFFISVLESSATKRDAKTYLKTFGTPSGVTKPKANALRDSFTSVSKTPRFIQPSDKGVVEVLQEVDEAPHVAIVKFKNPQLWDDDILDGVAKTLTQLRTLGLFSVVVVDCDVATSGSKDWRKSVNHQVDRIVKAVGEHGKPGAKVVDSALSTTSQQQASVSPFAPGRLHVEIETALTSALRFGYVAVVPSAAQDQEQLEYVPVDSNEAVLTLAKFLSGLQMPRPTVKESHDDATVIQMTRKATVDRIIVLDPIGGIPTHRRPNGAHVFINMENEFETAKAGLDLVTETASQTMAATKQKHVENLKLAKDCLAVLPPTASAIITSPAEAANLAALKGEDKGTDFTGLVGNVGTRRKQNPLIHNLLTDRPVYSSSLPLGRIKQTNQARLPRISTTTLAKKGLPVTIFPDPRQAPWQPPKPGGPRLRLTDTCVDLPRLVHLIDDSFDRKLDVQHYLDRVNESLAGIIIAGEYEGGAILTWERPFGLDEQTAYETGRMVPYLDKFAVLKKSQGAGGVADIVFNAMVRDCFPDGVCWRSRKNNPVNKWYFERSRGSWKLNDSNWAMFWTTPSTTLNESRIRDYESVCRNVAPSWLDKQKAAD</sequence>
<evidence type="ECO:0000256" key="2">
    <source>
        <dbReference type="ARBA" id="ARBA00004173"/>
    </source>
</evidence>
<dbReference type="Proteomes" id="UP000275385">
    <property type="component" value="Unassembled WGS sequence"/>
</dbReference>
<evidence type="ECO:0000256" key="12">
    <source>
        <dbReference type="ARBA" id="ARBA00030346"/>
    </source>
</evidence>
<dbReference type="UniPathway" id="UPA00068">
    <property type="reaction ID" value="UER00106"/>
</dbReference>
<feature type="compositionally biased region" description="Polar residues" evidence="16">
    <location>
        <begin position="16"/>
        <end position="35"/>
    </location>
</feature>
<evidence type="ECO:0000256" key="6">
    <source>
        <dbReference type="ARBA" id="ARBA00018802"/>
    </source>
</evidence>
<dbReference type="GO" id="GO:0005759">
    <property type="term" value="C:mitochondrial matrix"/>
    <property type="evidence" value="ECO:0007669"/>
    <property type="project" value="TreeGrafter"/>
</dbReference>
<comment type="similarity">
    <text evidence="4 15">Belongs to the acetyltransferase family.</text>
</comment>
<evidence type="ECO:0000256" key="5">
    <source>
        <dbReference type="ARBA" id="ARBA00012697"/>
    </source>
</evidence>
<comment type="pathway">
    <text evidence="3 15">Amino-acid biosynthesis; L-arginine biosynthesis; N(2)-acetyl-L-ornithine from L-glutamate: step 1/4.</text>
</comment>
<protein>
    <recommendedName>
        <fullName evidence="6 15">Amino-acid acetyltransferase, mitochondrial</fullName>
        <ecNumber evidence="5 15">2.3.1.1</ecNumber>
    </recommendedName>
    <alternativeName>
        <fullName evidence="12 15">Glutamate N-acetyltransferase</fullName>
    </alternativeName>
    <alternativeName>
        <fullName evidence="13 15">N-acetylglutamate synthase</fullName>
    </alternativeName>
</protein>
<comment type="subcellular location">
    <subcellularLocation>
        <location evidence="2 15">Mitochondrion</location>
    </subcellularLocation>
</comment>
<keyword evidence="19" id="KW-1185">Reference proteome</keyword>
<dbReference type="AlphaFoldDB" id="A0A420YG45"/>
<dbReference type="STRING" id="177199.A0A420YG45"/>
<proteinExistence type="inferred from homology"/>
<keyword evidence="9" id="KW-0809">Transit peptide</keyword>
<evidence type="ECO:0000256" key="10">
    <source>
        <dbReference type="ARBA" id="ARBA00023128"/>
    </source>
</evidence>
<dbReference type="InterPro" id="IPR011190">
    <property type="entry name" value="GlcNAc_Synth_fun"/>
</dbReference>